<dbReference type="EMBL" id="CM003530">
    <property type="protein sequence ID" value="RCV15401.1"/>
    <property type="molecule type" value="Genomic_DNA"/>
</dbReference>
<evidence type="ECO:0000313" key="1">
    <source>
        <dbReference type="EMBL" id="RCV15401.1"/>
    </source>
</evidence>
<dbReference type="HOGENOM" id="CLU_2431164_0_0_1"/>
<reference evidence="1" key="2">
    <citation type="submission" date="2015-07" db="EMBL/GenBank/DDBJ databases">
        <authorList>
            <person name="Noorani M."/>
        </authorList>
    </citation>
    <scope>NUCLEOTIDE SEQUENCE</scope>
    <source>
        <strain evidence="1">Yugu1</strain>
    </source>
</reference>
<reference evidence="1 3" key="1">
    <citation type="journal article" date="2012" name="Nat. Biotechnol.">
        <title>Reference genome sequence of the model plant Setaria.</title>
        <authorList>
            <person name="Bennetzen J.L."/>
            <person name="Schmutz J."/>
            <person name="Wang H."/>
            <person name="Percifield R."/>
            <person name="Hawkins J."/>
            <person name="Pontaroli A.C."/>
            <person name="Estep M."/>
            <person name="Feng L."/>
            <person name="Vaughn J.N."/>
            <person name="Grimwood J."/>
            <person name="Jenkins J."/>
            <person name="Barry K."/>
            <person name="Lindquist E."/>
            <person name="Hellsten U."/>
            <person name="Deshpande S."/>
            <person name="Wang X."/>
            <person name="Wu X."/>
            <person name="Mitros T."/>
            <person name="Triplett J."/>
            <person name="Yang X."/>
            <person name="Ye C.Y."/>
            <person name="Mauro-Herrera M."/>
            <person name="Wang L."/>
            <person name="Li P."/>
            <person name="Sharma M."/>
            <person name="Sharma R."/>
            <person name="Ronald P.C."/>
            <person name="Panaud O."/>
            <person name="Kellogg E.A."/>
            <person name="Brutnell T.P."/>
            <person name="Doust A.N."/>
            <person name="Tuskan G.A."/>
            <person name="Rokhsar D."/>
            <person name="Devos K.M."/>
        </authorList>
    </citation>
    <scope>NUCLEOTIDE SEQUENCE [LARGE SCALE GENOMIC DNA]</scope>
    <source>
        <strain evidence="3">cv. Yugu1</strain>
        <strain evidence="1">Yugu1</strain>
    </source>
</reference>
<sequence length="91" mass="10340">MFDHLIYVTLSYSSRREKILAFDASSVLTIQKCMSEIFCDKMFREAGDRKSHQSAESMGCKAQPVYAHTTTCNKVQATSRFRPWQLSPAIG</sequence>
<evidence type="ECO:0000313" key="2">
    <source>
        <dbReference type="EnsemblPlants" id="KQL13243"/>
    </source>
</evidence>
<protein>
    <submittedName>
        <fullName evidence="1 2">Uncharacterized protein</fullName>
    </submittedName>
</protein>
<keyword evidence="3" id="KW-1185">Reference proteome</keyword>
<evidence type="ECO:0000313" key="3">
    <source>
        <dbReference type="Proteomes" id="UP000004995"/>
    </source>
</evidence>
<proteinExistence type="predicted"/>
<dbReference type="EMBL" id="AGNK02001439">
    <property type="status" value="NOT_ANNOTATED_CDS"/>
    <property type="molecule type" value="Genomic_DNA"/>
</dbReference>
<gene>
    <name evidence="1" type="ORF">SETIT_3G053300v2</name>
</gene>
<accession>K3ZFV9</accession>
<name>K3ZFV9_SETIT</name>
<reference evidence="2" key="3">
    <citation type="submission" date="2018-08" db="UniProtKB">
        <authorList>
            <consortium name="EnsemblPlants"/>
        </authorList>
    </citation>
    <scope>IDENTIFICATION</scope>
    <source>
        <strain evidence="2">Yugu1</strain>
    </source>
</reference>
<dbReference type="Gramene" id="KQL13243">
    <property type="protein sequence ID" value="KQL13243"/>
    <property type="gene ID" value="SETIT_025461mg"/>
</dbReference>
<dbReference type="AlphaFoldDB" id="K3ZFV9"/>
<organism evidence="1">
    <name type="scientific">Setaria italica</name>
    <name type="common">Foxtail millet</name>
    <name type="synonym">Panicum italicum</name>
    <dbReference type="NCBI Taxonomy" id="4555"/>
    <lineage>
        <taxon>Eukaryota</taxon>
        <taxon>Viridiplantae</taxon>
        <taxon>Streptophyta</taxon>
        <taxon>Embryophyta</taxon>
        <taxon>Tracheophyta</taxon>
        <taxon>Spermatophyta</taxon>
        <taxon>Magnoliopsida</taxon>
        <taxon>Liliopsida</taxon>
        <taxon>Poales</taxon>
        <taxon>Poaceae</taxon>
        <taxon>PACMAD clade</taxon>
        <taxon>Panicoideae</taxon>
        <taxon>Panicodae</taxon>
        <taxon>Paniceae</taxon>
        <taxon>Cenchrinae</taxon>
        <taxon>Setaria</taxon>
    </lineage>
</organism>
<dbReference type="EnsemblPlants" id="KQL13243">
    <property type="protein sequence ID" value="KQL13243"/>
    <property type="gene ID" value="SETIT_025461mg"/>
</dbReference>
<dbReference type="Proteomes" id="UP000004995">
    <property type="component" value="Unassembled WGS sequence"/>
</dbReference>